<gene>
    <name evidence="2" type="ORF">SAMN04488117_10487</name>
</gene>
<proteinExistence type="predicted"/>
<organism evidence="2 3">
    <name type="scientific">Celeribacter baekdonensis</name>
    <dbReference type="NCBI Taxonomy" id="875171"/>
    <lineage>
        <taxon>Bacteria</taxon>
        <taxon>Pseudomonadati</taxon>
        <taxon>Pseudomonadota</taxon>
        <taxon>Alphaproteobacteria</taxon>
        <taxon>Rhodobacterales</taxon>
        <taxon>Roseobacteraceae</taxon>
        <taxon>Celeribacter</taxon>
    </lineage>
</organism>
<dbReference type="RefSeq" id="WP_074643804.1">
    <property type="nucleotide sequence ID" value="NZ_FNBL01000004.1"/>
</dbReference>
<evidence type="ECO:0000313" key="2">
    <source>
        <dbReference type="EMBL" id="SDF42041.1"/>
    </source>
</evidence>
<name>A0A1G7KY60_9RHOB</name>
<sequence length="170" mass="18385">MKLTKFTAGLLALSIGTAGLAAVPARASDQDVAMALGGLLTLFVIGKAIDNKGDNKVVVETSRNKPDIWRDGNRGDAFLIPNKCVLSVASSREGHQYKYGRENRTRLVALERCVDQNRKARAPLPRACETRVSTKRGRVDAYDVGCLSNFGFRVASSRGDHGHGKGNGDW</sequence>
<keyword evidence="1" id="KW-0732">Signal</keyword>
<evidence type="ECO:0000313" key="3">
    <source>
        <dbReference type="Proteomes" id="UP000182284"/>
    </source>
</evidence>
<protein>
    <submittedName>
        <fullName evidence="2">Uncharacterized protein</fullName>
    </submittedName>
</protein>
<accession>A0A1G7KY60</accession>
<dbReference type="OrthoDB" id="7876829at2"/>
<dbReference type="Proteomes" id="UP000182284">
    <property type="component" value="Unassembled WGS sequence"/>
</dbReference>
<reference evidence="2 3" key="1">
    <citation type="submission" date="2016-10" db="EMBL/GenBank/DDBJ databases">
        <authorList>
            <person name="de Groot N.N."/>
        </authorList>
    </citation>
    <scope>NUCLEOTIDE SEQUENCE [LARGE SCALE GENOMIC DNA]</scope>
    <source>
        <strain evidence="2 3">DSM 27375</strain>
    </source>
</reference>
<evidence type="ECO:0000256" key="1">
    <source>
        <dbReference type="SAM" id="SignalP"/>
    </source>
</evidence>
<feature type="chain" id="PRO_5010314379" evidence="1">
    <location>
        <begin position="28"/>
        <end position="170"/>
    </location>
</feature>
<dbReference type="AlphaFoldDB" id="A0A1G7KY60"/>
<dbReference type="EMBL" id="FNBL01000004">
    <property type="protein sequence ID" value="SDF42041.1"/>
    <property type="molecule type" value="Genomic_DNA"/>
</dbReference>
<feature type="signal peptide" evidence="1">
    <location>
        <begin position="1"/>
        <end position="27"/>
    </location>
</feature>